<organism evidence="2 3">
    <name type="scientific">Castilleja foliolosa</name>
    <dbReference type="NCBI Taxonomy" id="1961234"/>
    <lineage>
        <taxon>Eukaryota</taxon>
        <taxon>Viridiplantae</taxon>
        <taxon>Streptophyta</taxon>
        <taxon>Embryophyta</taxon>
        <taxon>Tracheophyta</taxon>
        <taxon>Spermatophyta</taxon>
        <taxon>Magnoliopsida</taxon>
        <taxon>eudicotyledons</taxon>
        <taxon>Gunneridae</taxon>
        <taxon>Pentapetalae</taxon>
        <taxon>asterids</taxon>
        <taxon>lamiids</taxon>
        <taxon>Lamiales</taxon>
        <taxon>Orobanchaceae</taxon>
        <taxon>Pedicularideae</taxon>
        <taxon>Castillejinae</taxon>
        <taxon>Castilleja</taxon>
    </lineage>
</organism>
<dbReference type="GO" id="GO:0072344">
    <property type="term" value="P:rescue of stalled ribosome"/>
    <property type="evidence" value="ECO:0007669"/>
    <property type="project" value="UniProtKB-UniRule"/>
</dbReference>
<dbReference type="InterPro" id="IPR039795">
    <property type="entry name" value="LTN1/Rkr1"/>
</dbReference>
<dbReference type="EC" id="2.3.2.27" evidence="1"/>
<evidence type="ECO:0000313" key="3">
    <source>
        <dbReference type="Proteomes" id="UP001632038"/>
    </source>
</evidence>
<dbReference type="AlphaFoldDB" id="A0ABD3CQZ0"/>
<dbReference type="GO" id="GO:0005829">
    <property type="term" value="C:cytosol"/>
    <property type="evidence" value="ECO:0007669"/>
    <property type="project" value="UniProtKB-UniRule"/>
</dbReference>
<comment type="similarity">
    <text evidence="1">Belongs to the LTN1 family.</text>
</comment>
<dbReference type="GO" id="GO:1990112">
    <property type="term" value="C:RQC complex"/>
    <property type="evidence" value="ECO:0007669"/>
    <property type="project" value="UniProtKB-UniRule"/>
</dbReference>
<keyword evidence="1" id="KW-0479">Metal-binding</keyword>
<comment type="caution">
    <text evidence="2">The sequence shown here is derived from an EMBL/GenBank/DDBJ whole genome shotgun (WGS) entry which is preliminary data.</text>
</comment>
<dbReference type="GO" id="GO:0061630">
    <property type="term" value="F:ubiquitin protein ligase activity"/>
    <property type="evidence" value="ECO:0007669"/>
    <property type="project" value="UniProtKB-UniRule"/>
</dbReference>
<reference evidence="3" key="1">
    <citation type="journal article" date="2024" name="IScience">
        <title>Strigolactones Initiate the Formation of Haustorium-like Structures in Castilleja.</title>
        <authorList>
            <person name="Buerger M."/>
            <person name="Peterson D."/>
            <person name="Chory J."/>
        </authorList>
    </citation>
    <scope>NUCLEOTIDE SEQUENCE [LARGE SCALE GENOMIC DNA]</scope>
</reference>
<gene>
    <name evidence="2" type="ORF">CASFOL_025392</name>
</gene>
<dbReference type="Proteomes" id="UP001632038">
    <property type="component" value="Unassembled WGS sequence"/>
</dbReference>
<accession>A0ABD3CQZ0</accession>
<dbReference type="PANTHER" id="PTHR12389">
    <property type="entry name" value="ZINC FINGER PROTEIN 294"/>
    <property type="match status" value="1"/>
</dbReference>
<sequence>MRSQQKSYPVLVQFLEAVPSEAITGNAFFLDFFQNFWKGRYLLSNADLLPFFLALEECFIWAMGNASRYCEDARAIHDFRHTLVDKIITGLIWHDYMLVSSSKCLEVAFTPIQLEDSIQPIHKEPREKINSRHLTDYEKFFGKCIIKILSEINSLERDLLSVFSLRFQADCLDLFQEKESSSQNLDRVVQFIFLLQEQVMQTGERWILLDLVGPTLKKTFPLIETLDSEDAVRLIMVGVSIFGPRQITNELLGIGLDTEQFLKTFRETYLPLCCLKQLDNTTASVFRLDLLFYLLDAECFFEQWDAIIKYLVDPDEVGFDSGMMDTNHANKHANLAILAEYTRDHCRKNDDHSGWCQHDLLDSVAVKALGGVPPFGDFGGQFLCAFLGGVSQDDKTSLVSQNTLILVFEEVCRRLTTFMMNSTYLWVQKVCQLLFSGRSYSDWRYESSDDQLKMVHFALDILNGSLFCLNAMEAESELVQGILAATFVIDWEFSWISNHEIDGQTGNVEARLALCEAVHALHSKICDQFLKGFSVKGRHRLRAILIQSVKSISLIEQLDSENFISSCCQWLLDIFDFFCQDPVEEQQLLELFMSKSDLWPLWIITDHTGIRLKIDNTSPPNATKSTEFIAVVDKLISKIGFDRVVAGCILEASPSTRDPVTASAANRSCYSRPWLAAEVLCSWKWLGGNVLQSFLPSFLGYIKNGDNGFSNSVLNILVEGALVHGSVSELNLLWRASVGELEALEEPFLRALLSFLSTVFQDNAWENRKAHSLFELLIDKLYIDDVANVNCLR</sequence>
<dbReference type="PANTHER" id="PTHR12389:SF0">
    <property type="entry name" value="E3 UBIQUITIN-PROTEIN LIGASE LISTERIN"/>
    <property type="match status" value="1"/>
</dbReference>
<protein>
    <recommendedName>
        <fullName evidence="1">E3 ubiquitin-protein ligase listerin</fullName>
        <ecNumber evidence="1">2.3.2.27</ecNumber>
    </recommendedName>
    <alternativeName>
        <fullName evidence="1">RING-type E3 ubiquitin transferase listerin</fullName>
    </alternativeName>
</protein>
<comment type="function">
    <text evidence="1">E3 ubiquitin-protein ligase. Component of the ribosome quality control complex (RQC), a ribosome-associated complex that mediates ubiquitination and extraction of incompletely synthesized nascent chains for proteasomal degradation.</text>
</comment>
<evidence type="ECO:0000256" key="1">
    <source>
        <dbReference type="RuleBase" id="RU367090"/>
    </source>
</evidence>
<comment type="catalytic activity">
    <reaction evidence="1">
        <text>S-ubiquitinyl-[E2 ubiquitin-conjugating enzyme]-L-cysteine + [acceptor protein]-L-lysine = [E2 ubiquitin-conjugating enzyme]-L-cysteine + N(6)-ubiquitinyl-[acceptor protein]-L-lysine.</text>
        <dbReference type="EC" id="2.3.2.27"/>
    </reaction>
</comment>
<keyword evidence="3" id="KW-1185">Reference proteome</keyword>
<evidence type="ECO:0000313" key="2">
    <source>
        <dbReference type="EMBL" id="KAL3632408.1"/>
    </source>
</evidence>
<keyword evidence="1" id="KW-0863">Zinc-finger</keyword>
<name>A0ABD3CQZ0_9LAMI</name>
<keyword evidence="1" id="KW-0862">Zinc</keyword>
<keyword evidence="1" id="KW-0808">Transferase</keyword>
<dbReference type="GO" id="GO:1990116">
    <property type="term" value="P:ribosome-associated ubiquitin-dependent protein catabolic process"/>
    <property type="evidence" value="ECO:0007669"/>
    <property type="project" value="UniProtKB-UniRule"/>
</dbReference>
<proteinExistence type="inferred from homology"/>
<comment type="subunit">
    <text evidence="1">Component of the ribosome quality control complex (RQC).</text>
</comment>
<dbReference type="EMBL" id="JAVIJP010000032">
    <property type="protein sequence ID" value="KAL3632408.1"/>
    <property type="molecule type" value="Genomic_DNA"/>
</dbReference>
<keyword evidence="1" id="KW-0833">Ubl conjugation pathway</keyword>
<comment type="pathway">
    <text evidence="1">Protein modification; protein ubiquitination.</text>
</comment>
<dbReference type="GO" id="GO:0008270">
    <property type="term" value="F:zinc ion binding"/>
    <property type="evidence" value="ECO:0007669"/>
    <property type="project" value="UniProtKB-KW"/>
</dbReference>